<dbReference type="Proteomes" id="UP000789508">
    <property type="component" value="Unassembled WGS sequence"/>
</dbReference>
<proteinExistence type="predicted"/>
<organism evidence="1 2">
    <name type="scientific">Ambispora leptoticha</name>
    <dbReference type="NCBI Taxonomy" id="144679"/>
    <lineage>
        <taxon>Eukaryota</taxon>
        <taxon>Fungi</taxon>
        <taxon>Fungi incertae sedis</taxon>
        <taxon>Mucoromycota</taxon>
        <taxon>Glomeromycotina</taxon>
        <taxon>Glomeromycetes</taxon>
        <taxon>Archaeosporales</taxon>
        <taxon>Ambisporaceae</taxon>
        <taxon>Ambispora</taxon>
    </lineage>
</organism>
<accession>A0A9N9BXL8</accession>
<evidence type="ECO:0000313" key="1">
    <source>
        <dbReference type="EMBL" id="CAG8581810.1"/>
    </source>
</evidence>
<feature type="non-terminal residue" evidence="1">
    <location>
        <position position="1"/>
    </location>
</feature>
<evidence type="ECO:0000313" key="2">
    <source>
        <dbReference type="Proteomes" id="UP000789508"/>
    </source>
</evidence>
<comment type="caution">
    <text evidence="1">The sequence shown here is derived from an EMBL/GenBank/DDBJ whole genome shotgun (WGS) entry which is preliminary data.</text>
</comment>
<gene>
    <name evidence="1" type="ORF">ALEPTO_LOCUS7298</name>
</gene>
<protein>
    <submittedName>
        <fullName evidence="1">14517_t:CDS:1</fullName>
    </submittedName>
</protein>
<keyword evidence="2" id="KW-1185">Reference proteome</keyword>
<sequence length="111" mass="12877">SRPLPPSLKHIPATYNVYFDPELAFYMDDFPRRRHTSIGYIIASNAVGITIYAAQPQATIHYFRPNDFTFLFGDVFNDSHIFYSRIEQVINEKLTSTEKKLKATEADKERT</sequence>
<name>A0A9N9BXL8_9GLOM</name>
<dbReference type="AlphaFoldDB" id="A0A9N9BXL8"/>
<reference evidence="1" key="1">
    <citation type="submission" date="2021-06" db="EMBL/GenBank/DDBJ databases">
        <authorList>
            <person name="Kallberg Y."/>
            <person name="Tangrot J."/>
            <person name="Rosling A."/>
        </authorList>
    </citation>
    <scope>NUCLEOTIDE SEQUENCE</scope>
    <source>
        <strain evidence="1">FL130A</strain>
    </source>
</reference>
<dbReference type="EMBL" id="CAJVPS010003066">
    <property type="protein sequence ID" value="CAG8581810.1"/>
    <property type="molecule type" value="Genomic_DNA"/>
</dbReference>